<dbReference type="GO" id="GO:0032040">
    <property type="term" value="C:small-subunit processome"/>
    <property type="evidence" value="ECO:0007669"/>
    <property type="project" value="TreeGrafter"/>
</dbReference>
<dbReference type="InterPro" id="IPR016024">
    <property type="entry name" value="ARM-type_fold"/>
</dbReference>
<gene>
    <name evidence="9" type="ORF">BWQ96_04032</name>
</gene>
<comment type="caution">
    <text evidence="9">The sequence shown here is derived from an EMBL/GenBank/DDBJ whole genome shotgun (WGS) entry which is preliminary data.</text>
</comment>
<comment type="similarity">
    <text evidence="2 7">Belongs to the HEATR1/UTP10 family.</text>
</comment>
<dbReference type="PANTHER" id="PTHR13457">
    <property type="entry name" value="BAP28"/>
    <property type="match status" value="1"/>
</dbReference>
<dbReference type="GO" id="GO:0034455">
    <property type="term" value="C:t-UTP complex"/>
    <property type="evidence" value="ECO:0007669"/>
    <property type="project" value="TreeGrafter"/>
</dbReference>
<evidence type="ECO:0000256" key="6">
    <source>
        <dbReference type="ARBA" id="ARBA00023274"/>
    </source>
</evidence>
<name>A0A2V3IVQ0_9FLOR</name>
<dbReference type="Proteomes" id="UP000247409">
    <property type="component" value="Unassembled WGS sequence"/>
</dbReference>
<dbReference type="GO" id="GO:0030515">
    <property type="term" value="F:snoRNA binding"/>
    <property type="evidence" value="ECO:0007669"/>
    <property type="project" value="TreeGrafter"/>
</dbReference>
<proteinExistence type="inferred from homology"/>
<dbReference type="STRING" id="448386.A0A2V3IVQ0"/>
<dbReference type="InterPro" id="IPR012954">
    <property type="entry name" value="BP28_C_dom"/>
</dbReference>
<dbReference type="EMBL" id="NBIV01000043">
    <property type="protein sequence ID" value="PXF46155.1"/>
    <property type="molecule type" value="Genomic_DNA"/>
</dbReference>
<evidence type="ECO:0000256" key="4">
    <source>
        <dbReference type="ARBA" id="ARBA00022552"/>
    </source>
</evidence>
<comment type="function">
    <text evidence="7">Involved in nucleolar processing of pre-18S ribosomal RNA.</text>
</comment>
<reference evidence="9 10" key="1">
    <citation type="journal article" date="2018" name="Mol. Biol. Evol.">
        <title>Analysis of the draft genome of the red seaweed Gracilariopsis chorda provides insights into genome size evolution in Rhodophyta.</title>
        <authorList>
            <person name="Lee J."/>
            <person name="Yang E.C."/>
            <person name="Graf L."/>
            <person name="Yang J.H."/>
            <person name="Qiu H."/>
            <person name="Zel Zion U."/>
            <person name="Chan C.X."/>
            <person name="Stephens T.G."/>
            <person name="Weber A.P.M."/>
            <person name="Boo G.H."/>
            <person name="Boo S.M."/>
            <person name="Kim K.M."/>
            <person name="Shin Y."/>
            <person name="Jung M."/>
            <person name="Lee S.J."/>
            <person name="Yim H.S."/>
            <person name="Lee J.H."/>
            <person name="Bhattacharya D."/>
            <person name="Yoon H.S."/>
        </authorList>
    </citation>
    <scope>NUCLEOTIDE SEQUENCE [LARGE SCALE GENOMIC DNA]</scope>
    <source>
        <strain evidence="9 10">SKKU-2015</strain>
        <tissue evidence="9">Whole body</tissue>
    </source>
</reference>
<sequence length="2092" mass="230333">MSVAFSLAALRETSKRPTQRPSSIARSELAATAHNAITLLQRADNQLHKFVQPLLLLSPERDRLTLAPEEERQLQREVVALVRRLAPAFLVRHTQTIIDWLLVGLSLATHGSDDEYDQLIIAALPFCETPVFENLINRMAPLRPKWTFLSPVVEQNKPPALSFLVKCIPAHILPILIDSALKSASMQLQTTPIASLLANLLTRRLLNQSETLSLTIASITALQKLTSKKFTTKVQTFPKDLVAAMLSCLAVTMSSSFVDHSILQTASHTCAHVILSCDTPQVLYIASACLVLTSSNLSAFVPTRVARNLLQSSALKTALAFLNSADAATLYCALVLASVGDHPEQIAWNVLDATLSDSSFLNELTVAQLLIDVFRKMSSDPPLKGLSGEKAVEGLISLLAPLARGRFAEAVDRALREHFKRRKKRGAENRYKLVDEAFAKGLHGTQFATLKAGKDTSTMALTVALDHPEPAVRQAAITQLTRRDIMVQDDDSEGFKSLWTKLMSMIGTEEDIQIVVSACNCILHLPVTHDISSTLTTIVNRYKAEYGKKEKKKHQKSKKNKKKALALSALFVTIISYCERISQNSTDSTDALLSGFVAANLVPEMLSDKDKARIKRILGKRSQNIKIRKAVRVSDKGDIVQLMRKAIQSLVSKDSQELLIFVEALSAWDSKWTIEASKLWFEELQKSSCSLESERGLKTVTSLLLKVFDTDAHLRHHVIHLLVENSRLFCTLPVEQASRKTSVAELWTVVARNANNSSCKTVLSSIVTELGLPFCLSMLKNASCSDNQNGAKTVSLNWYVNICVLHPSEVVRRESMDILVMAIYGSDGNLTKKAVEVSKRSQLKVGVKKRERKTELWHFLSTVSELPVGYTREVRAGELERIIVDEIHRWTIERIDTPVPLTYSKRKKTKSVVEILLPHLVSLQGKSQDMNAYLRALYGHVLQSEDYNSIASLLVSHIESLQSFGAEPEEIILENMARLTLMLLEASPSTNSKPFCNISFAQLLLSEMKQLPDLDTISDDISGQTLAIFLGLSAMVIKLMEKCGKTEEYRVSLLAYLFAYSTSSSRLGKTARGYIDCLGQKWVTTEEVVLLLNSAYVNLSPSRKRAKGTKRSIVQNFSNVARETGLGVLESLLRWTPADTWKKYAFLSGSLDSLKCSLFDYLVQSKGLGEDDRSSLGDLEYELSLLLQVQSSLYVLDPLRPSKSFDVGVLANMALYSRQDAAAEDAPMVAMVRRNGVELLEVLAPIFGSDLHGVLAPVIESLVSSRDTKRTLVSLQAFVPALVKSGSEFKQICSWISDALYGSGSLSDSTRSRSILSSCCRLVPDVRSATEVALTHVERQMRSSSEEIVARECSLLLLEASLSPVDDLTTLRRLPERIRCRTAYSVFQNPGYVDQLYALANDMGPEEESVLSDAFAILFLELLVCDDSTGRADAIAALVAILPLPSFGLCIKRGLSSRDKEIRTRSMNIVKDRFAANDALLIYTWNMDTSILDTNKSDSIEESFLNEIGTMLCDITAKEIPNTSCEERIVAGSTIEKLVLTMGSKQRHTVLSFAEKMIGLIEVNNVVEYVEEAETNDAYCRLTANAFFVFSSFLATLGKHAVPFIPVVLNGACDVLEAIFKTNAPTPPSEAAVAALVSLSDGVVRFFTEVLDSCPSFLGARALQRLVTLSMSSQVQVVTDLLHLSMKKASPGTVVTALTGAVDRLEKNDAQLGGVCTVMKALGAGLGEMHKSEVKLHCNQLLKSLTTCIEYGRDDASIQRLVATSRDVESNAKKTDLDDTGVNSVTSRLSMFKEVDESCGDALTYMTLKLSEARFKQVFNALVQWCDGGSLSSGAVTACETLGVQVTSNVMRATPFYCIVLKVFQTLQPIMVPYVFELLEKILGFASLKQSQFETKKPNGSKKNLGRRKRKLAEVDEDLNESLCFLLLGSEERLIDTCLDILIFLLKQSLGPEFFTATVAAKIQNGLLSALDNSDGDSEKVLQAMRSLAMRITALGKFAESKEESRELLVAFSRSLLLRTREKSAALRAAALRISSAAAQAVGDEYMVTLPESMPVLAEVIDDEDSGVQKEAKRFVEVMEGLAGEPIMAQLK</sequence>
<dbReference type="PANTHER" id="PTHR13457:SF1">
    <property type="entry name" value="HEAT REPEAT-CONTAINING PROTEIN 1"/>
    <property type="match status" value="1"/>
</dbReference>
<dbReference type="GO" id="GO:0030686">
    <property type="term" value="C:90S preribosome"/>
    <property type="evidence" value="ECO:0007669"/>
    <property type="project" value="TreeGrafter"/>
</dbReference>
<keyword evidence="6 7" id="KW-0687">Ribonucleoprotein</keyword>
<organism evidence="9 10">
    <name type="scientific">Gracilariopsis chorda</name>
    <dbReference type="NCBI Taxonomy" id="448386"/>
    <lineage>
        <taxon>Eukaryota</taxon>
        <taxon>Rhodophyta</taxon>
        <taxon>Florideophyceae</taxon>
        <taxon>Rhodymeniophycidae</taxon>
        <taxon>Gracilariales</taxon>
        <taxon>Gracilariaceae</taxon>
        <taxon>Gracilariopsis</taxon>
    </lineage>
</organism>
<evidence type="ECO:0000256" key="3">
    <source>
        <dbReference type="ARBA" id="ARBA00022517"/>
    </source>
</evidence>
<dbReference type="GO" id="GO:0000462">
    <property type="term" value="P:maturation of SSU-rRNA from tricistronic rRNA transcript (SSU-rRNA, 5.8S rRNA, LSU-rRNA)"/>
    <property type="evidence" value="ECO:0007669"/>
    <property type="project" value="TreeGrafter"/>
</dbReference>
<accession>A0A2V3IVQ0</accession>
<protein>
    <recommendedName>
        <fullName evidence="7">HEAT repeat-containing protein 1</fullName>
    </recommendedName>
</protein>
<evidence type="ECO:0000313" key="10">
    <source>
        <dbReference type="Proteomes" id="UP000247409"/>
    </source>
</evidence>
<evidence type="ECO:0000256" key="2">
    <source>
        <dbReference type="ARBA" id="ARBA00010559"/>
    </source>
</evidence>
<dbReference type="GO" id="GO:0045943">
    <property type="term" value="P:positive regulation of transcription by RNA polymerase I"/>
    <property type="evidence" value="ECO:0007669"/>
    <property type="project" value="TreeGrafter"/>
</dbReference>
<keyword evidence="5 7" id="KW-0539">Nucleus</keyword>
<evidence type="ECO:0000313" key="9">
    <source>
        <dbReference type="EMBL" id="PXF46155.1"/>
    </source>
</evidence>
<keyword evidence="10" id="KW-1185">Reference proteome</keyword>
<evidence type="ECO:0000256" key="7">
    <source>
        <dbReference type="RuleBase" id="RU367065"/>
    </source>
</evidence>
<comment type="subcellular location">
    <subcellularLocation>
        <location evidence="1 7">Nucleus</location>
        <location evidence="1 7">Nucleolus</location>
    </subcellularLocation>
</comment>
<evidence type="ECO:0000256" key="5">
    <source>
        <dbReference type="ARBA" id="ARBA00023242"/>
    </source>
</evidence>
<dbReference type="Pfam" id="PF08146">
    <property type="entry name" value="BP28CT"/>
    <property type="match status" value="1"/>
</dbReference>
<dbReference type="OrthoDB" id="31183at2759"/>
<keyword evidence="4 7" id="KW-0698">rRNA processing</keyword>
<keyword evidence="3 7" id="KW-0690">Ribosome biogenesis</keyword>
<feature type="domain" description="BP28 C-terminal" evidence="8">
    <location>
        <begin position="1790"/>
        <end position="1884"/>
    </location>
</feature>
<dbReference type="SUPFAM" id="SSF48371">
    <property type="entry name" value="ARM repeat"/>
    <property type="match status" value="2"/>
</dbReference>
<evidence type="ECO:0000259" key="8">
    <source>
        <dbReference type="Pfam" id="PF08146"/>
    </source>
</evidence>
<evidence type="ECO:0000256" key="1">
    <source>
        <dbReference type="ARBA" id="ARBA00004604"/>
    </source>
</evidence>
<dbReference type="InterPro" id="IPR040191">
    <property type="entry name" value="UTP10"/>
</dbReference>